<dbReference type="InterPro" id="IPR003593">
    <property type="entry name" value="AAA+_ATPase"/>
</dbReference>
<dbReference type="Gene3D" id="3.40.50.300">
    <property type="entry name" value="P-loop containing nucleotide triphosphate hydrolases"/>
    <property type="match status" value="2"/>
</dbReference>
<feature type="compositionally biased region" description="Basic and acidic residues" evidence="10">
    <location>
        <begin position="1454"/>
        <end position="1476"/>
    </location>
</feature>
<dbReference type="SMART" id="SM00382">
    <property type="entry name" value="AAA"/>
    <property type="match status" value="1"/>
</dbReference>
<feature type="transmembrane region" description="Helical" evidence="11">
    <location>
        <begin position="607"/>
        <end position="626"/>
    </location>
</feature>
<dbReference type="Pfam" id="PF00005">
    <property type="entry name" value="ABC_tran"/>
    <property type="match status" value="2"/>
</dbReference>
<dbReference type="PANTHER" id="PTHR19241">
    <property type="entry name" value="ATP-BINDING CASSETTE TRANSPORTER"/>
    <property type="match status" value="1"/>
</dbReference>
<feature type="transmembrane region" description="Helical" evidence="11">
    <location>
        <begin position="470"/>
        <end position="487"/>
    </location>
</feature>
<feature type="region of interest" description="Disordered" evidence="10">
    <location>
        <begin position="1454"/>
        <end position="1528"/>
    </location>
</feature>
<evidence type="ECO:0000256" key="8">
    <source>
        <dbReference type="ARBA" id="ARBA00023136"/>
    </source>
</evidence>
<feature type="domain" description="ABC transporter" evidence="12">
    <location>
        <begin position="801"/>
        <end position="1043"/>
    </location>
</feature>
<dbReference type="GO" id="GO:0016887">
    <property type="term" value="F:ATP hydrolysis activity"/>
    <property type="evidence" value="ECO:0007669"/>
    <property type="project" value="InterPro"/>
</dbReference>
<keyword evidence="4 11" id="KW-0812">Transmembrane</keyword>
<evidence type="ECO:0000259" key="12">
    <source>
        <dbReference type="PROSITE" id="PS50893"/>
    </source>
</evidence>
<dbReference type="PROSITE" id="PS50893">
    <property type="entry name" value="ABC_TRANSPORTER_2"/>
    <property type="match status" value="1"/>
</dbReference>
<keyword evidence="8 11" id="KW-0472">Membrane</keyword>
<dbReference type="InterPro" id="IPR010929">
    <property type="entry name" value="PDR_CDR_ABC"/>
</dbReference>
<dbReference type="InterPro" id="IPR013525">
    <property type="entry name" value="ABC2_TM"/>
</dbReference>
<comment type="similarity">
    <text evidence="2">Belongs to the ABC transporter superfamily. ABCG family. PDR (TC 3.A.1.205) subfamily.</text>
</comment>
<comment type="subcellular location">
    <subcellularLocation>
        <location evidence="1">Membrane</location>
        <topology evidence="1">Multi-pass membrane protein</topology>
    </subcellularLocation>
</comment>
<dbReference type="GO" id="GO:0016020">
    <property type="term" value="C:membrane"/>
    <property type="evidence" value="ECO:0007669"/>
    <property type="project" value="UniProtKB-SubCell"/>
</dbReference>
<dbReference type="InterPro" id="IPR043926">
    <property type="entry name" value="ABCG_dom"/>
</dbReference>
<protein>
    <recommendedName>
        <fullName evidence="12">ABC transporter domain-containing protein</fullName>
    </recommendedName>
</protein>
<dbReference type="CDD" id="cd03232">
    <property type="entry name" value="ABCG_PDR_domain2"/>
    <property type="match status" value="1"/>
</dbReference>
<feature type="transmembrane region" description="Helical" evidence="11">
    <location>
        <begin position="499"/>
        <end position="521"/>
    </location>
</feature>
<dbReference type="EMBL" id="RSCD01000023">
    <property type="protein sequence ID" value="RSH83787.1"/>
    <property type="molecule type" value="Genomic_DNA"/>
</dbReference>
<dbReference type="GO" id="GO:0005524">
    <property type="term" value="F:ATP binding"/>
    <property type="evidence" value="ECO:0007669"/>
    <property type="project" value="UniProtKB-KW"/>
</dbReference>
<dbReference type="InterPro" id="IPR034003">
    <property type="entry name" value="ABCG_PDR_2"/>
</dbReference>
<evidence type="ECO:0000256" key="1">
    <source>
        <dbReference type="ARBA" id="ARBA00004141"/>
    </source>
</evidence>
<feature type="transmembrane region" description="Helical" evidence="11">
    <location>
        <begin position="1186"/>
        <end position="1210"/>
    </location>
</feature>
<evidence type="ECO:0000256" key="11">
    <source>
        <dbReference type="SAM" id="Phobius"/>
    </source>
</evidence>
<sequence length="1528" mass="170576">MSLVGNFTQSYDRQATVDGSGPGLTRSTSRAPYPPNEDDDVVATPIETRMEETRQLARQLTRISTRGAEDIFNYETDGPLDPNGPNFDARRWTRSMSQLSNMGRVSGVAFKDLRVHGYGSDADYQKTVGNIPLYALSSLRDIVTNRKRKVQILKGMDGVLESGRCSWCWVLPEGEMNGIYMDEASHMNYRGITPKQMLGQFRGEAIYTAEVDVHFPKLTVGDTLAFAAEARAPRNPPGGLSMKDFAQHMRDVIMAIFGISHTINTVVGNDFIRGVSGGERKRVTIAEAALSGAPLQCWDNSTRGLDSANAIEFCKNLRLGAEFVSVLYEGEQIFFGKTTEAKAFFTNMGFACPEQQTTPDFLTSLTSPNERTPREGFEGKVPTSPQEFAAAWRKSPEYAKLLEDIAAFNDRHPVHGERYDQFLASRRAQQSKHVSAKSPYTLSYTGQISLCLKRGFWRLRADPSLTISQLFGNIVMALIISSIFYNLQPNTNSFYSRGGLIFFAILLNAFGSALEILTLYAQRGIVEKHAQYAFYHPSAEAFASMLTDMPYKVLNTITFNLILYFMTNLRREPGPFFFFVLISFFATLTMSNFFRSIASLSRTLTQALAPAAVLILALIIYTGFAIPVNYMHGWSRWINYLNPIAYAFESLMINEFHGREFSCSIFVPSGPSYASATGTERICSSVGSVAGSSYVNGDAYINSAYQYYYSHKWRNLGILIAFMFGLMAVYLVATEFITAKRSKGEILVFPRGHIPKALLDKGSDDAESQTTKNDTKTKLAREITGAERADAGIIQRQTAVFSWKDVVYDIKIKGEPRRILDHVDGWVKPGTLTALMGVSGAGKTTLLDVLATRVTMGVVTGEMLVDGKQRDVSFQRKTGYVQQQDLHLATSTVREALRFSAILRQPRHIPRQEKLEYVEEVLKLLEMETYADAVVGVPGEGLNVEQRKRLTIGVELVAKPALLLFLDEPTSGLDSQTSWNILQLLRKLTEHGQAILCTIHQPSAMLFEQFDRLLFLAKGGKTVYYGEVGEKSHILIDYFTRNGAPPCKTGDNPAEWMLSAIGAAPGSHTDVDWHQAWLNSPERVQVRQELERIKRERPQEVAAGKADKANQADHDKRDAKIEKAAYAEFAAPFTVQLVTVLQRVFEQIWRTPSYIWAKFALVLVCGLFIGFTFYNAGTSQQGLQNQLFAVFTAYSIFSQLVQQVMPNFVIQRSLYEVRERPSKTYSWKVFILSNIIVEIPWGILMGVVFFFTWYYPIGLYKNAIPTNAVHLRGAQVFLFFEMFLLFSSTFAIAVVAGMESAETAGNLANLMFSLTLVFCGVLVPYGSLPGFWKFMNRVSPFTYFTGGILGAGLANTNIVCATNEYLHMTPPSGQTCEQYLSTWISQSGGYLLDPSATDSCTFCSINETNTFLAQFGIYYDQVWRNFGLLWVYVVFNIFAAVFFYWLARVPKNKGKEQAEESTSDEVKPIEEARDGADSSEAATARVGEKRDLGQPQLPTSELEPKSEYENEAGSGNGIAPTAEKQQHV</sequence>
<dbReference type="InterPro" id="IPR003439">
    <property type="entry name" value="ABC_transporter-like_ATP-bd"/>
</dbReference>
<feature type="transmembrane region" description="Helical" evidence="11">
    <location>
        <begin position="1307"/>
        <end position="1327"/>
    </location>
</feature>
<dbReference type="SUPFAM" id="SSF52540">
    <property type="entry name" value="P-loop containing nucleoside triphosphate hydrolases"/>
    <property type="match status" value="2"/>
</dbReference>
<keyword evidence="3" id="KW-0813">Transport</keyword>
<feature type="transmembrane region" description="Helical" evidence="11">
    <location>
        <begin position="1275"/>
        <end position="1295"/>
    </location>
</feature>
<name>A0A427XYB7_9TREE</name>
<feature type="transmembrane region" description="Helical" evidence="11">
    <location>
        <begin position="713"/>
        <end position="733"/>
    </location>
</feature>
<dbReference type="GO" id="GO:0140359">
    <property type="term" value="F:ABC-type transporter activity"/>
    <property type="evidence" value="ECO:0007669"/>
    <property type="project" value="InterPro"/>
</dbReference>
<evidence type="ECO:0000256" key="9">
    <source>
        <dbReference type="ARBA" id="ARBA00051750"/>
    </source>
</evidence>
<dbReference type="FunFam" id="3.40.50.300:FF:000054">
    <property type="entry name" value="ABC multidrug transporter atrF"/>
    <property type="match status" value="1"/>
</dbReference>
<keyword evidence="7 11" id="KW-1133">Transmembrane helix</keyword>
<evidence type="ECO:0000256" key="4">
    <source>
        <dbReference type="ARBA" id="ARBA00022692"/>
    </source>
</evidence>
<feature type="transmembrane region" description="Helical" evidence="11">
    <location>
        <begin position="1155"/>
        <end position="1174"/>
    </location>
</feature>
<evidence type="ECO:0000256" key="10">
    <source>
        <dbReference type="SAM" id="MobiDB-lite"/>
    </source>
</evidence>
<dbReference type="OrthoDB" id="245989at2759"/>
<evidence type="ECO:0000256" key="3">
    <source>
        <dbReference type="ARBA" id="ARBA00022448"/>
    </source>
</evidence>
<feature type="compositionally biased region" description="Polar residues" evidence="10">
    <location>
        <begin position="1"/>
        <end position="13"/>
    </location>
</feature>
<dbReference type="InterPro" id="IPR027417">
    <property type="entry name" value="P-loop_NTPase"/>
</dbReference>
<gene>
    <name evidence="13" type="ORF">EHS25_005402</name>
</gene>
<dbReference type="Pfam" id="PF01061">
    <property type="entry name" value="ABC2_membrane"/>
    <property type="match status" value="2"/>
</dbReference>
<evidence type="ECO:0000256" key="6">
    <source>
        <dbReference type="ARBA" id="ARBA00022840"/>
    </source>
</evidence>
<dbReference type="PROSITE" id="PS00211">
    <property type="entry name" value="ABC_TRANSPORTER_1"/>
    <property type="match status" value="1"/>
</dbReference>
<dbReference type="Pfam" id="PF06422">
    <property type="entry name" value="PDR_CDR"/>
    <property type="match status" value="2"/>
</dbReference>
<keyword evidence="5" id="KW-0547">Nucleotide-binding</keyword>
<keyword evidence="14" id="KW-1185">Reference proteome</keyword>
<evidence type="ECO:0000256" key="7">
    <source>
        <dbReference type="ARBA" id="ARBA00022989"/>
    </source>
</evidence>
<feature type="region of interest" description="Disordered" evidence="10">
    <location>
        <begin position="1"/>
        <end position="39"/>
    </location>
</feature>
<feature type="transmembrane region" description="Helical" evidence="11">
    <location>
        <begin position="576"/>
        <end position="595"/>
    </location>
</feature>
<evidence type="ECO:0000256" key="5">
    <source>
        <dbReference type="ARBA" id="ARBA00022741"/>
    </source>
</evidence>
<feature type="transmembrane region" description="Helical" evidence="11">
    <location>
        <begin position="1429"/>
        <end position="1447"/>
    </location>
</feature>
<comment type="caution">
    <text evidence="13">The sequence shown here is derived from an EMBL/GenBank/DDBJ whole genome shotgun (WGS) entry which is preliminary data.</text>
</comment>
<dbReference type="Pfam" id="PF19055">
    <property type="entry name" value="ABC2_membrane_7"/>
    <property type="match status" value="1"/>
</dbReference>
<proteinExistence type="inferred from homology"/>
<organism evidence="13 14">
    <name type="scientific">Saitozyma podzolica</name>
    <dbReference type="NCBI Taxonomy" id="1890683"/>
    <lineage>
        <taxon>Eukaryota</taxon>
        <taxon>Fungi</taxon>
        <taxon>Dikarya</taxon>
        <taxon>Basidiomycota</taxon>
        <taxon>Agaricomycotina</taxon>
        <taxon>Tremellomycetes</taxon>
        <taxon>Tremellales</taxon>
        <taxon>Trimorphomycetaceae</taxon>
        <taxon>Saitozyma</taxon>
    </lineage>
</organism>
<feature type="transmembrane region" description="Helical" evidence="11">
    <location>
        <begin position="1231"/>
        <end position="1255"/>
    </location>
</feature>
<dbReference type="InterPro" id="IPR017871">
    <property type="entry name" value="ABC_transporter-like_CS"/>
</dbReference>
<reference evidence="13 14" key="1">
    <citation type="submission" date="2018-11" db="EMBL/GenBank/DDBJ databases">
        <title>Genome sequence of Saitozyma podzolica DSM 27192.</title>
        <authorList>
            <person name="Aliyu H."/>
            <person name="Gorte O."/>
            <person name="Ochsenreither K."/>
        </authorList>
    </citation>
    <scope>NUCLEOTIDE SEQUENCE [LARGE SCALE GENOMIC DNA]</scope>
    <source>
        <strain evidence="13 14">DSM 27192</strain>
    </source>
</reference>
<accession>A0A427XYB7</accession>
<dbReference type="Pfam" id="PF14510">
    <property type="entry name" value="ABC_trans_N"/>
    <property type="match status" value="1"/>
</dbReference>
<evidence type="ECO:0000313" key="13">
    <source>
        <dbReference type="EMBL" id="RSH83787.1"/>
    </source>
</evidence>
<dbReference type="STRING" id="1890683.A0A427XYB7"/>
<dbReference type="Proteomes" id="UP000279259">
    <property type="component" value="Unassembled WGS sequence"/>
</dbReference>
<comment type="catalytic activity">
    <reaction evidence="9">
        <text>itraconazole(in) + ATP + H2O = itraconazole(out) + ADP + phosphate + H(+)</text>
        <dbReference type="Rhea" id="RHEA:33503"/>
        <dbReference type="ChEBI" id="CHEBI:6076"/>
        <dbReference type="ChEBI" id="CHEBI:15377"/>
        <dbReference type="ChEBI" id="CHEBI:15378"/>
        <dbReference type="ChEBI" id="CHEBI:30616"/>
        <dbReference type="ChEBI" id="CHEBI:43474"/>
        <dbReference type="ChEBI" id="CHEBI:456216"/>
    </reaction>
    <physiologicalReaction direction="left-to-right" evidence="9">
        <dbReference type="Rhea" id="RHEA:33504"/>
    </physiologicalReaction>
</comment>
<evidence type="ECO:0000313" key="14">
    <source>
        <dbReference type="Proteomes" id="UP000279259"/>
    </source>
</evidence>
<evidence type="ECO:0000256" key="2">
    <source>
        <dbReference type="ARBA" id="ARBA00006012"/>
    </source>
</evidence>
<dbReference type="InterPro" id="IPR029481">
    <property type="entry name" value="ABC_trans_N"/>
</dbReference>
<keyword evidence="6" id="KW-0067">ATP-binding</keyword>